<organism evidence="13 14">
    <name type="scientific">Nitrincola lacisaponensis</name>
    <dbReference type="NCBI Taxonomy" id="267850"/>
    <lineage>
        <taxon>Bacteria</taxon>
        <taxon>Pseudomonadati</taxon>
        <taxon>Pseudomonadota</taxon>
        <taxon>Gammaproteobacteria</taxon>
        <taxon>Oceanospirillales</taxon>
        <taxon>Oceanospirillaceae</taxon>
        <taxon>Nitrincola</taxon>
    </lineage>
</organism>
<dbReference type="NCBIfam" id="TIGR00203">
    <property type="entry name" value="cydB"/>
    <property type="match status" value="1"/>
</dbReference>
<name>A0A063Y2R4_9GAMM</name>
<dbReference type="PANTHER" id="PTHR43141">
    <property type="entry name" value="CYTOCHROME BD2 SUBUNIT II"/>
    <property type="match status" value="1"/>
</dbReference>
<evidence type="ECO:0000256" key="9">
    <source>
        <dbReference type="ARBA" id="ARBA00022989"/>
    </source>
</evidence>
<keyword evidence="7" id="KW-0479">Metal-binding</keyword>
<evidence type="ECO:0000256" key="2">
    <source>
        <dbReference type="ARBA" id="ARBA00007543"/>
    </source>
</evidence>
<keyword evidence="14" id="KW-1185">Reference proteome</keyword>
<feature type="transmembrane region" description="Helical" evidence="12">
    <location>
        <begin position="87"/>
        <end position="107"/>
    </location>
</feature>
<dbReference type="PANTHER" id="PTHR43141:SF5">
    <property type="entry name" value="CYTOCHROME BD-I UBIQUINOL OXIDASE SUBUNIT 2"/>
    <property type="match status" value="1"/>
</dbReference>
<evidence type="ECO:0000313" key="13">
    <source>
        <dbReference type="EMBL" id="KDE39051.1"/>
    </source>
</evidence>
<dbReference type="PATRIC" id="fig|267850.7.peg.2148"/>
<dbReference type="GO" id="GO:0016682">
    <property type="term" value="F:oxidoreductase activity, acting on diphenols and related substances as donors, oxygen as acceptor"/>
    <property type="evidence" value="ECO:0007669"/>
    <property type="project" value="TreeGrafter"/>
</dbReference>
<dbReference type="GO" id="GO:0070069">
    <property type="term" value="C:cytochrome complex"/>
    <property type="evidence" value="ECO:0007669"/>
    <property type="project" value="TreeGrafter"/>
</dbReference>
<dbReference type="Proteomes" id="UP000027318">
    <property type="component" value="Unassembled WGS sequence"/>
</dbReference>
<comment type="caution">
    <text evidence="13">The sequence shown here is derived from an EMBL/GenBank/DDBJ whole genome shotgun (WGS) entry which is preliminary data.</text>
</comment>
<gene>
    <name evidence="13" type="ORF">ADINL_2180</name>
</gene>
<sequence>MIFDYEMLKLIWWILIGVLLIGFAVTDGFDMGGLAILPLVAKTDDERRVVINTMAPHWDGNQVWFITAGGALFAAWPLVYAAAFSGLYWAMLLVLFAMFLRPVGFDYRSKMQDQRWRDGWDWALVVGGAVPALVFGVAFGNLLQGVPFQYDELIRPSYHGSFFALLNPFALLCGIVSLSMLCLHGATWVQMRTHEAVEARSRFYARIFALVCFITFALAGLWLTVGIEGYQIVAMPATDAASNPVLKEVLKAEGAWLSNYANYPLTMIAPALGFLGLIGAYLFASANKAALAFLFSGLGITGIILTAGVSMFPFVMPSSLVPNHSLTLWDAASSANTLMVMTWAAIIFVPIILGYTFWCYRALWSKIGVSFIKENNHSLY</sequence>
<dbReference type="InterPro" id="IPR003317">
    <property type="entry name" value="Cyt-d_oxidase_su2"/>
</dbReference>
<dbReference type="GO" id="GO:0005886">
    <property type="term" value="C:plasma membrane"/>
    <property type="evidence" value="ECO:0007669"/>
    <property type="project" value="UniProtKB-SubCell"/>
</dbReference>
<keyword evidence="13" id="KW-0560">Oxidoreductase</keyword>
<feature type="transmembrane region" description="Helical" evidence="12">
    <location>
        <begin position="203"/>
        <end position="225"/>
    </location>
</feature>
<dbReference type="EC" id="1.10.3.-" evidence="13"/>
<feature type="transmembrane region" description="Helical" evidence="12">
    <location>
        <begin position="119"/>
        <end position="142"/>
    </location>
</feature>
<dbReference type="STRING" id="267850.ADINL_2180"/>
<dbReference type="OrthoDB" id="9776710at2"/>
<dbReference type="Pfam" id="PF02322">
    <property type="entry name" value="Cyt_bd_oxida_II"/>
    <property type="match status" value="1"/>
</dbReference>
<dbReference type="EMBL" id="JMSZ01000032">
    <property type="protein sequence ID" value="KDE39051.1"/>
    <property type="molecule type" value="Genomic_DNA"/>
</dbReference>
<keyword evidence="3" id="KW-0813">Transport</keyword>
<dbReference type="GO" id="GO:0009055">
    <property type="term" value="F:electron transfer activity"/>
    <property type="evidence" value="ECO:0007669"/>
    <property type="project" value="TreeGrafter"/>
</dbReference>
<feature type="transmembrane region" description="Helical" evidence="12">
    <location>
        <begin position="62"/>
        <end position="81"/>
    </location>
</feature>
<dbReference type="GO" id="GO:0046872">
    <property type="term" value="F:metal ion binding"/>
    <property type="evidence" value="ECO:0007669"/>
    <property type="project" value="UniProtKB-KW"/>
</dbReference>
<comment type="subcellular location">
    <subcellularLocation>
        <location evidence="1">Cell membrane</location>
        <topology evidence="1">Multi-pass membrane protein</topology>
    </subcellularLocation>
</comment>
<dbReference type="AlphaFoldDB" id="A0A063Y2R4"/>
<evidence type="ECO:0000256" key="8">
    <source>
        <dbReference type="ARBA" id="ARBA00022982"/>
    </source>
</evidence>
<evidence type="ECO:0000256" key="11">
    <source>
        <dbReference type="ARBA" id="ARBA00023136"/>
    </source>
</evidence>
<feature type="transmembrane region" description="Helical" evidence="12">
    <location>
        <begin position="12"/>
        <end position="41"/>
    </location>
</feature>
<evidence type="ECO:0000256" key="10">
    <source>
        <dbReference type="ARBA" id="ARBA00023004"/>
    </source>
</evidence>
<protein>
    <submittedName>
        <fullName evidence="13">Cytochrome d ubiquinol oxidase subunit II</fullName>
        <ecNumber evidence="13">1.10.3.-</ecNumber>
    </submittedName>
</protein>
<evidence type="ECO:0000256" key="4">
    <source>
        <dbReference type="ARBA" id="ARBA00022475"/>
    </source>
</evidence>
<proteinExistence type="inferred from homology"/>
<keyword evidence="10" id="KW-0408">Iron</keyword>
<feature type="transmembrane region" description="Helical" evidence="12">
    <location>
        <begin position="263"/>
        <end position="284"/>
    </location>
</feature>
<reference evidence="13 14" key="1">
    <citation type="journal article" date="2005" name="Int. J. Syst. Evol. Microbiol.">
        <title>Nitrincola lacisaponensis gen. nov., sp. nov., a novel alkaliphilic bacterium isolated from an alkaline, saline lake.</title>
        <authorList>
            <person name="Dimitriu P.A."/>
            <person name="Shukla S.K."/>
            <person name="Conradt J."/>
            <person name="Marquez M.C."/>
            <person name="Ventosa A."/>
            <person name="Maglia A."/>
            <person name="Peyton B.M."/>
            <person name="Pinkart H.C."/>
            <person name="Mormile M.R."/>
        </authorList>
    </citation>
    <scope>NUCLEOTIDE SEQUENCE [LARGE SCALE GENOMIC DNA]</scope>
    <source>
        <strain evidence="13 14">4CA</strain>
    </source>
</reference>
<feature type="transmembrane region" description="Helical" evidence="12">
    <location>
        <begin position="291"/>
        <end position="315"/>
    </location>
</feature>
<keyword evidence="9 12" id="KW-1133">Transmembrane helix</keyword>
<keyword evidence="11 12" id="KW-0472">Membrane</keyword>
<evidence type="ECO:0000256" key="7">
    <source>
        <dbReference type="ARBA" id="ARBA00022723"/>
    </source>
</evidence>
<evidence type="ECO:0000256" key="5">
    <source>
        <dbReference type="ARBA" id="ARBA00022617"/>
    </source>
</evidence>
<feature type="transmembrane region" description="Helical" evidence="12">
    <location>
        <begin position="162"/>
        <end position="183"/>
    </location>
</feature>
<keyword evidence="5" id="KW-0349">Heme</keyword>
<keyword evidence="4" id="KW-1003">Cell membrane</keyword>
<evidence type="ECO:0000256" key="1">
    <source>
        <dbReference type="ARBA" id="ARBA00004651"/>
    </source>
</evidence>
<keyword evidence="8" id="KW-0249">Electron transport</keyword>
<dbReference type="PIRSF" id="PIRSF000267">
    <property type="entry name" value="Cyt_oxidse_sub2"/>
    <property type="match status" value="1"/>
</dbReference>
<evidence type="ECO:0000256" key="6">
    <source>
        <dbReference type="ARBA" id="ARBA00022692"/>
    </source>
</evidence>
<accession>A0A063Y2R4</accession>
<evidence type="ECO:0000256" key="12">
    <source>
        <dbReference type="SAM" id="Phobius"/>
    </source>
</evidence>
<dbReference type="GO" id="GO:0019646">
    <property type="term" value="P:aerobic electron transport chain"/>
    <property type="evidence" value="ECO:0007669"/>
    <property type="project" value="TreeGrafter"/>
</dbReference>
<feature type="transmembrane region" description="Helical" evidence="12">
    <location>
        <begin position="335"/>
        <end position="358"/>
    </location>
</feature>
<evidence type="ECO:0000313" key="14">
    <source>
        <dbReference type="Proteomes" id="UP000027318"/>
    </source>
</evidence>
<evidence type="ECO:0000256" key="3">
    <source>
        <dbReference type="ARBA" id="ARBA00022448"/>
    </source>
</evidence>
<keyword evidence="6 12" id="KW-0812">Transmembrane</keyword>
<comment type="similarity">
    <text evidence="2">Belongs to the cytochrome ubiquinol oxidase subunit 2 family.</text>
</comment>